<name>A0AAX4JML4_9TREE</name>
<evidence type="ECO:0000313" key="3">
    <source>
        <dbReference type="Proteomes" id="UP001355207"/>
    </source>
</evidence>
<feature type="region of interest" description="Disordered" evidence="1">
    <location>
        <begin position="49"/>
        <end position="75"/>
    </location>
</feature>
<evidence type="ECO:0000256" key="1">
    <source>
        <dbReference type="SAM" id="MobiDB-lite"/>
    </source>
</evidence>
<sequence length="150" mass="16116">MSSQATSRITITSLKPIIKSLPASPLSAEAVQLSDALEAIAEKALASTSSTSTSASLSSSTTTTTTSNGAGSSLDALKVAGHQRRLTQMRDSIIRIRNGNAMNAYPLTGSTLTPANDPHYYTRFRNGVRNAEQGIQRPWWKIFFNIKGEE</sequence>
<dbReference type="EMBL" id="CP144098">
    <property type="protein sequence ID" value="WWC85633.1"/>
    <property type="molecule type" value="Genomic_DNA"/>
</dbReference>
<dbReference type="GeneID" id="91091171"/>
<accession>A0AAX4JML4</accession>
<dbReference type="AlphaFoldDB" id="A0AAX4JML4"/>
<gene>
    <name evidence="2" type="ORF">L201_000499</name>
</gene>
<keyword evidence="3" id="KW-1185">Reference proteome</keyword>
<protein>
    <submittedName>
        <fullName evidence="2">Uncharacterized protein</fullName>
    </submittedName>
</protein>
<dbReference type="RefSeq" id="XP_066072396.1">
    <property type="nucleotide sequence ID" value="XM_066216299.1"/>
</dbReference>
<feature type="compositionally biased region" description="Low complexity" evidence="1">
    <location>
        <begin position="49"/>
        <end position="73"/>
    </location>
</feature>
<organism evidence="2 3">
    <name type="scientific">Kwoniella dendrophila CBS 6074</name>
    <dbReference type="NCBI Taxonomy" id="1295534"/>
    <lineage>
        <taxon>Eukaryota</taxon>
        <taxon>Fungi</taxon>
        <taxon>Dikarya</taxon>
        <taxon>Basidiomycota</taxon>
        <taxon>Agaricomycotina</taxon>
        <taxon>Tremellomycetes</taxon>
        <taxon>Tremellales</taxon>
        <taxon>Cryptococcaceae</taxon>
        <taxon>Kwoniella</taxon>
    </lineage>
</organism>
<reference evidence="2 3" key="1">
    <citation type="submission" date="2024-01" db="EMBL/GenBank/DDBJ databases">
        <title>Comparative genomics of Cryptococcus and Kwoniella reveals pathogenesis evolution and contrasting modes of karyotype evolution via chromosome fusion or intercentromeric recombination.</title>
        <authorList>
            <person name="Coelho M.A."/>
            <person name="David-Palma M."/>
            <person name="Shea T."/>
            <person name="Bowers K."/>
            <person name="McGinley-Smith S."/>
            <person name="Mohammad A.W."/>
            <person name="Gnirke A."/>
            <person name="Yurkov A.M."/>
            <person name="Nowrousian M."/>
            <person name="Sun S."/>
            <person name="Cuomo C.A."/>
            <person name="Heitman J."/>
        </authorList>
    </citation>
    <scope>NUCLEOTIDE SEQUENCE [LARGE SCALE GENOMIC DNA]</scope>
    <source>
        <strain evidence="2 3">CBS 6074</strain>
    </source>
</reference>
<proteinExistence type="predicted"/>
<dbReference type="Proteomes" id="UP001355207">
    <property type="component" value="Chromosome 1"/>
</dbReference>
<evidence type="ECO:0000313" key="2">
    <source>
        <dbReference type="EMBL" id="WWC85633.1"/>
    </source>
</evidence>